<dbReference type="GO" id="GO:0070374">
    <property type="term" value="P:positive regulation of ERK1 and ERK2 cascade"/>
    <property type="evidence" value="ECO:0007669"/>
    <property type="project" value="TreeGrafter"/>
</dbReference>
<keyword evidence="4" id="KW-1185">Reference proteome</keyword>
<evidence type="ECO:0000259" key="2">
    <source>
        <dbReference type="PROSITE" id="PS50835"/>
    </source>
</evidence>
<dbReference type="GO" id="GO:0035723">
    <property type="term" value="P:interleukin-15-mediated signaling pathway"/>
    <property type="evidence" value="ECO:0007669"/>
    <property type="project" value="TreeGrafter"/>
</dbReference>
<evidence type="ECO:0000313" key="4">
    <source>
        <dbReference type="Proteomes" id="UP000257200"/>
    </source>
</evidence>
<sequence length="133" mass="14904">SSLLFILVTLLCLCANGDHYLYYRLGNDATLPCDDEPSSETTCSVFSWLHERNEASPAKVKVRKGKVNQNSPGADRLSLSRNCSLIINNITAEDAGRYTCRIRETTEFDTLVHPSILTSEYFDLDDSELHTIT</sequence>
<dbReference type="Pfam" id="PF07686">
    <property type="entry name" value="V-set"/>
    <property type="match status" value="1"/>
</dbReference>
<dbReference type="InterPro" id="IPR003599">
    <property type="entry name" value="Ig_sub"/>
</dbReference>
<accession>A0A3Q1GEN6</accession>
<evidence type="ECO:0000256" key="1">
    <source>
        <dbReference type="SAM" id="SignalP"/>
    </source>
</evidence>
<feature type="chain" id="PRO_5018777505" description="Ig-like domain-containing protein" evidence="1">
    <location>
        <begin position="18"/>
        <end position="133"/>
    </location>
</feature>
<evidence type="ECO:0000313" key="3">
    <source>
        <dbReference type="Ensembl" id="ENSAPOP00000029091.1"/>
    </source>
</evidence>
<dbReference type="SMART" id="SM00409">
    <property type="entry name" value="IG"/>
    <property type="match status" value="1"/>
</dbReference>
<dbReference type="GO" id="GO:0042289">
    <property type="term" value="F:MHC class II protein binding"/>
    <property type="evidence" value="ECO:0007669"/>
    <property type="project" value="TreeGrafter"/>
</dbReference>
<dbReference type="GeneTree" id="ENSGT01080000257598"/>
<dbReference type="GO" id="GO:1990782">
    <property type="term" value="F:protein tyrosine kinase binding"/>
    <property type="evidence" value="ECO:0007669"/>
    <property type="project" value="TreeGrafter"/>
</dbReference>
<dbReference type="InParanoid" id="A0A3Q1GEN6"/>
<dbReference type="Proteomes" id="UP000257200">
    <property type="component" value="Unplaced"/>
</dbReference>
<protein>
    <recommendedName>
        <fullName evidence="2">Ig-like domain-containing protein</fullName>
    </recommendedName>
</protein>
<feature type="signal peptide" evidence="1">
    <location>
        <begin position="1"/>
        <end position="17"/>
    </location>
</feature>
<dbReference type="InterPro" id="IPR007110">
    <property type="entry name" value="Ig-like_dom"/>
</dbReference>
<dbReference type="InterPro" id="IPR013783">
    <property type="entry name" value="Ig-like_fold"/>
</dbReference>
<dbReference type="GO" id="GO:0009897">
    <property type="term" value="C:external side of plasma membrane"/>
    <property type="evidence" value="ECO:0007669"/>
    <property type="project" value="TreeGrafter"/>
</dbReference>
<dbReference type="GO" id="GO:0045121">
    <property type="term" value="C:membrane raft"/>
    <property type="evidence" value="ECO:0007669"/>
    <property type="project" value="TreeGrafter"/>
</dbReference>
<organism evidence="3 4">
    <name type="scientific">Acanthochromis polyacanthus</name>
    <name type="common">spiny chromis</name>
    <dbReference type="NCBI Taxonomy" id="80966"/>
    <lineage>
        <taxon>Eukaryota</taxon>
        <taxon>Metazoa</taxon>
        <taxon>Chordata</taxon>
        <taxon>Craniata</taxon>
        <taxon>Vertebrata</taxon>
        <taxon>Euteleostomi</taxon>
        <taxon>Actinopterygii</taxon>
        <taxon>Neopterygii</taxon>
        <taxon>Teleostei</taxon>
        <taxon>Neoteleostei</taxon>
        <taxon>Acanthomorphata</taxon>
        <taxon>Ovalentaria</taxon>
        <taxon>Pomacentridae</taxon>
        <taxon>Acanthochromis</taxon>
    </lineage>
</organism>
<dbReference type="Gene3D" id="2.60.40.10">
    <property type="entry name" value="Immunoglobulins"/>
    <property type="match status" value="1"/>
</dbReference>
<dbReference type="InterPro" id="IPR013106">
    <property type="entry name" value="Ig_V-set"/>
</dbReference>
<dbReference type="PROSITE" id="PS50835">
    <property type="entry name" value="IG_LIKE"/>
    <property type="match status" value="1"/>
</dbReference>
<dbReference type="Ensembl" id="ENSAPOT00000019886.1">
    <property type="protein sequence ID" value="ENSAPOP00000029091.1"/>
    <property type="gene ID" value="ENSAPOG00000014729.1"/>
</dbReference>
<reference evidence="3" key="2">
    <citation type="submission" date="2025-09" db="UniProtKB">
        <authorList>
            <consortium name="Ensembl"/>
        </authorList>
    </citation>
    <scope>IDENTIFICATION</scope>
</reference>
<proteinExistence type="predicted"/>
<dbReference type="InterPro" id="IPR036179">
    <property type="entry name" value="Ig-like_dom_sf"/>
</dbReference>
<dbReference type="PANTHER" id="PTHR11422:SF5">
    <property type="entry name" value="DIVERSE IMMUNOGLOBULIN DOMAIN-CONTAINING PROTEIN 1.1 ISOFORM X1-RELATED"/>
    <property type="match status" value="1"/>
</dbReference>
<feature type="domain" description="Ig-like" evidence="2">
    <location>
        <begin position="26"/>
        <end position="112"/>
    </location>
</feature>
<dbReference type="STRING" id="80966.ENSAPOP00000029091"/>
<dbReference type="SUPFAM" id="SSF48726">
    <property type="entry name" value="Immunoglobulin"/>
    <property type="match status" value="1"/>
</dbReference>
<dbReference type="AlphaFoldDB" id="A0A3Q1GEN6"/>
<name>A0A3Q1GEN6_9TELE</name>
<reference evidence="3" key="1">
    <citation type="submission" date="2025-08" db="UniProtKB">
        <authorList>
            <consortium name="Ensembl"/>
        </authorList>
    </citation>
    <scope>IDENTIFICATION</scope>
</reference>
<dbReference type="GO" id="GO:0042110">
    <property type="term" value="P:T cell activation"/>
    <property type="evidence" value="ECO:0007669"/>
    <property type="project" value="TreeGrafter"/>
</dbReference>
<dbReference type="PANTHER" id="PTHR11422">
    <property type="entry name" value="T-CELL SURFACE GLYCOPROTEIN CD4"/>
    <property type="match status" value="1"/>
</dbReference>
<keyword evidence="1" id="KW-0732">Signal</keyword>